<sequence length="80" mass="8829">MAGNTPKMVALAVVQSYNPRRKIPRSEISLPDLESCLSKSAFSAAQNSDLRMYRSAASSHYCEVILVSLLGKTVWKTQLL</sequence>
<dbReference type="AlphaFoldDB" id="A0AA86RKB0"/>
<organism evidence="1 2">
    <name type="scientific">Sphenostylis stenocarpa</name>
    <dbReference type="NCBI Taxonomy" id="92480"/>
    <lineage>
        <taxon>Eukaryota</taxon>
        <taxon>Viridiplantae</taxon>
        <taxon>Streptophyta</taxon>
        <taxon>Embryophyta</taxon>
        <taxon>Tracheophyta</taxon>
        <taxon>Spermatophyta</taxon>
        <taxon>Magnoliopsida</taxon>
        <taxon>eudicotyledons</taxon>
        <taxon>Gunneridae</taxon>
        <taxon>Pentapetalae</taxon>
        <taxon>rosids</taxon>
        <taxon>fabids</taxon>
        <taxon>Fabales</taxon>
        <taxon>Fabaceae</taxon>
        <taxon>Papilionoideae</taxon>
        <taxon>50 kb inversion clade</taxon>
        <taxon>NPAAA clade</taxon>
        <taxon>indigoferoid/millettioid clade</taxon>
        <taxon>Phaseoleae</taxon>
        <taxon>Sphenostylis</taxon>
    </lineage>
</organism>
<evidence type="ECO:0000313" key="1">
    <source>
        <dbReference type="EMBL" id="CAJ1780118.1"/>
    </source>
</evidence>
<protein>
    <submittedName>
        <fullName evidence="1">Uncharacterized protein</fullName>
    </submittedName>
</protein>
<proteinExistence type="predicted"/>
<dbReference type="Proteomes" id="UP001189624">
    <property type="component" value="Chromosome 1"/>
</dbReference>
<reference evidence="1" key="1">
    <citation type="submission" date="2023-10" db="EMBL/GenBank/DDBJ databases">
        <authorList>
            <person name="Domelevo Entfellner J.-B."/>
        </authorList>
    </citation>
    <scope>NUCLEOTIDE SEQUENCE</scope>
</reference>
<evidence type="ECO:0000313" key="2">
    <source>
        <dbReference type="Proteomes" id="UP001189624"/>
    </source>
</evidence>
<dbReference type="Gramene" id="rna-AYBTSS11_LOCUS52">
    <property type="protein sequence ID" value="CAJ1780118.1"/>
    <property type="gene ID" value="gene-AYBTSS11_LOCUS52"/>
</dbReference>
<gene>
    <name evidence="1" type="ORF">AYBTSS11_LOCUS52</name>
</gene>
<keyword evidence="2" id="KW-1185">Reference proteome</keyword>
<accession>A0AA86RKB0</accession>
<dbReference type="EMBL" id="OY731398">
    <property type="protein sequence ID" value="CAJ1780118.1"/>
    <property type="molecule type" value="Genomic_DNA"/>
</dbReference>
<name>A0AA86RKB0_9FABA</name>